<evidence type="ECO:0000256" key="2">
    <source>
        <dbReference type="SAM" id="SignalP"/>
    </source>
</evidence>
<evidence type="ECO:0000256" key="1">
    <source>
        <dbReference type="SAM" id="MobiDB-lite"/>
    </source>
</evidence>
<dbReference type="PANTHER" id="PTHR34072:SF52">
    <property type="entry name" value="RIBONUCLEASE H"/>
    <property type="match status" value="1"/>
</dbReference>
<keyword evidence="4" id="KW-0548">Nucleotidyltransferase</keyword>
<sequence length="980" mass="109002">SCSSTVVRFRVIFLLAFSLLHFTNQGHGFFCHLDFVGLIRGERRTFTARVILFSTISTIVPATTPTTDLPVIHDDTPLIPTDTPTISPIILLAPPGFLLRTAILVLPGSSIPIGRPYHTQPNGVLKMLTARKIVGPLHTHRLALRYSADYSSSDHFTLDDSSRDSPSDSSSDSHSDASSDSSSRHSSLGYAISDSPCASPMDISARPSHKRCRSPTTSVPVASPVRGALSLVRDDLLPLHKRIRDSDFVTNFEVSLEEDYVPYVPREIGLGVDVEDSYESYTEADTNPDVQADIDACISFADDIAARGTDVRIEIGTVAKEEAESSVRGTIEIRVDQVTHHVVSYDIVEPVREDFPELVSADAFLKGHRIVATSQHSAAMSERIGTLERDNRRLRGMFGVERQRVDRLWRSMSTMPTATRTGITQDAINELIAKYVKEALKALQDAIRIANNLMDLKLKGYAIKNVENKRRFDNNLRDKRGQQQPLKRQNVNGQNAQELIQSGIMLKGKGNKTRNNEAKARAYAIVGGGANPDSNIVTGTFFLNNHFASTLFDSEVGRKFVSTTFSAFLDVIPSTLDTSYAVKLADGRILETNVILRGFTLGLLGHPFDTNLMPIELDSFDVIIGIDRLAKYHAVIVCDEKIVRIPYGDEVLVIKGDGCNGGSKSKLSIISCTKTQKYIQKGYQVYLAQVTAKKIDDKSKKKRLEDVPIVRDFLKVFSEDLPGLPPTKQDILKTEFSTRNSHYEFQVMPFRLINAPAGEKAEAAFHLLKKKLCSALILALPEGNENFVVYCNALHKGLGVVLMQMEKVIAYASRQLKKYIQKGYQVYLAQVTAKKIDDKSKKKRLEDVPIVRDFLKVFSEDLPGLPPTKQDILKTEFSTRNSHYEFQVMPFRLINAPAGEKAEAAFHLLKKKLCSALILALPEGNENFVVYCNALHKGLGVVLMQMEKVIAYASRQLKVHEKNYTTYDLELRAVVIALKI</sequence>
<feature type="compositionally biased region" description="Polar residues" evidence="1">
    <location>
        <begin position="482"/>
        <end position="493"/>
    </location>
</feature>
<protein>
    <submittedName>
        <fullName evidence="4">Putative reverse transcriptase domain-containing protein</fullName>
    </submittedName>
</protein>
<name>A0A6L2MN87_TANCI</name>
<dbReference type="CDD" id="cd00303">
    <property type="entry name" value="retropepsin_like"/>
    <property type="match status" value="1"/>
</dbReference>
<proteinExistence type="predicted"/>
<dbReference type="GO" id="GO:0003964">
    <property type="term" value="F:RNA-directed DNA polymerase activity"/>
    <property type="evidence" value="ECO:0007669"/>
    <property type="project" value="UniProtKB-KW"/>
</dbReference>
<gene>
    <name evidence="4" type="ORF">Tci_046765</name>
</gene>
<organism evidence="4">
    <name type="scientific">Tanacetum cinerariifolium</name>
    <name type="common">Dalmatian daisy</name>
    <name type="synonym">Chrysanthemum cinerariifolium</name>
    <dbReference type="NCBI Taxonomy" id="118510"/>
    <lineage>
        <taxon>Eukaryota</taxon>
        <taxon>Viridiplantae</taxon>
        <taxon>Streptophyta</taxon>
        <taxon>Embryophyta</taxon>
        <taxon>Tracheophyta</taxon>
        <taxon>Spermatophyta</taxon>
        <taxon>Magnoliopsida</taxon>
        <taxon>eudicotyledons</taxon>
        <taxon>Gunneridae</taxon>
        <taxon>Pentapetalae</taxon>
        <taxon>asterids</taxon>
        <taxon>campanulids</taxon>
        <taxon>Asterales</taxon>
        <taxon>Asteraceae</taxon>
        <taxon>Asteroideae</taxon>
        <taxon>Anthemideae</taxon>
        <taxon>Anthemidinae</taxon>
        <taxon>Tanacetum</taxon>
    </lineage>
</organism>
<dbReference type="InterPro" id="IPR021109">
    <property type="entry name" value="Peptidase_aspartic_dom_sf"/>
</dbReference>
<evidence type="ECO:0000313" key="4">
    <source>
        <dbReference type="EMBL" id="GEU74787.1"/>
    </source>
</evidence>
<evidence type="ECO:0000259" key="3">
    <source>
        <dbReference type="Pfam" id="PF17919"/>
    </source>
</evidence>
<feature type="domain" description="Reverse transcriptase/retrotransposon-derived protein RNase H-like" evidence="3">
    <location>
        <begin position="900"/>
        <end position="979"/>
    </location>
</feature>
<dbReference type="PANTHER" id="PTHR34072">
    <property type="entry name" value="ENZYMATIC POLYPROTEIN-RELATED"/>
    <property type="match status" value="1"/>
</dbReference>
<feature type="signal peptide" evidence="2">
    <location>
        <begin position="1"/>
        <end position="28"/>
    </location>
</feature>
<keyword evidence="4" id="KW-0695">RNA-directed DNA polymerase</keyword>
<dbReference type="InterPro" id="IPR041577">
    <property type="entry name" value="RT_RNaseH_2"/>
</dbReference>
<feature type="compositionally biased region" description="Basic and acidic residues" evidence="1">
    <location>
        <begin position="472"/>
        <end position="481"/>
    </location>
</feature>
<keyword evidence="2" id="KW-0732">Signal</keyword>
<feature type="region of interest" description="Disordered" evidence="1">
    <location>
        <begin position="472"/>
        <end position="493"/>
    </location>
</feature>
<dbReference type="Pfam" id="PF08284">
    <property type="entry name" value="RVP_2"/>
    <property type="match status" value="1"/>
</dbReference>
<dbReference type="Pfam" id="PF17919">
    <property type="entry name" value="RT_RNaseH_2"/>
    <property type="match status" value="2"/>
</dbReference>
<dbReference type="Gene3D" id="2.40.70.10">
    <property type="entry name" value="Acid Proteases"/>
    <property type="match status" value="1"/>
</dbReference>
<comment type="caution">
    <text evidence="4">The sequence shown here is derived from an EMBL/GenBank/DDBJ whole genome shotgun (WGS) entry which is preliminary data.</text>
</comment>
<feature type="compositionally biased region" description="Basic and acidic residues" evidence="1">
    <location>
        <begin position="156"/>
        <end position="177"/>
    </location>
</feature>
<feature type="compositionally biased region" description="Low complexity" evidence="1">
    <location>
        <begin position="178"/>
        <end position="187"/>
    </location>
</feature>
<accession>A0A6L2MN87</accession>
<feature type="non-terminal residue" evidence="4">
    <location>
        <position position="1"/>
    </location>
</feature>
<dbReference type="AlphaFoldDB" id="A0A6L2MN87"/>
<dbReference type="InterPro" id="IPR043502">
    <property type="entry name" value="DNA/RNA_pol_sf"/>
</dbReference>
<reference evidence="4" key="1">
    <citation type="journal article" date="2019" name="Sci. Rep.">
        <title>Draft genome of Tanacetum cinerariifolium, the natural source of mosquito coil.</title>
        <authorList>
            <person name="Yamashiro T."/>
            <person name="Shiraishi A."/>
            <person name="Satake H."/>
            <person name="Nakayama K."/>
        </authorList>
    </citation>
    <scope>NUCLEOTIDE SEQUENCE</scope>
</reference>
<feature type="domain" description="Reverse transcriptase/retrotransposon-derived protein RNase H-like" evidence="3">
    <location>
        <begin position="759"/>
        <end position="822"/>
    </location>
</feature>
<dbReference type="SUPFAM" id="SSF56672">
    <property type="entry name" value="DNA/RNA polymerases"/>
    <property type="match status" value="2"/>
</dbReference>
<feature type="chain" id="PRO_5027113828" evidence="2">
    <location>
        <begin position="29"/>
        <end position="980"/>
    </location>
</feature>
<feature type="region of interest" description="Disordered" evidence="1">
    <location>
        <begin position="155"/>
        <end position="220"/>
    </location>
</feature>
<dbReference type="EMBL" id="BKCJ010006951">
    <property type="protein sequence ID" value="GEU74787.1"/>
    <property type="molecule type" value="Genomic_DNA"/>
</dbReference>
<keyword evidence="4" id="KW-0808">Transferase</keyword>